<gene>
    <name evidence="5" type="primary">xseA</name>
    <name evidence="9" type="ORF">SAMN05421687_101153</name>
</gene>
<dbReference type="GO" id="GO:0009318">
    <property type="term" value="C:exodeoxyribonuclease VII complex"/>
    <property type="evidence" value="ECO:0007669"/>
    <property type="project" value="UniProtKB-UniRule"/>
</dbReference>
<evidence type="ECO:0000256" key="6">
    <source>
        <dbReference type="RuleBase" id="RU004355"/>
    </source>
</evidence>
<evidence type="ECO:0000259" key="7">
    <source>
        <dbReference type="Pfam" id="PF02601"/>
    </source>
</evidence>
<evidence type="ECO:0000313" key="9">
    <source>
        <dbReference type="EMBL" id="SIS36944.1"/>
    </source>
</evidence>
<dbReference type="InterPro" id="IPR025824">
    <property type="entry name" value="OB-fold_nuc-bd_dom"/>
</dbReference>
<dbReference type="Pfam" id="PF02601">
    <property type="entry name" value="Exonuc_VII_L"/>
    <property type="match status" value="1"/>
</dbReference>
<dbReference type="HAMAP" id="MF_00378">
    <property type="entry name" value="Exonuc_7_L"/>
    <property type="match status" value="1"/>
</dbReference>
<comment type="subunit">
    <text evidence="5">Heterooligomer composed of large and small subunits.</text>
</comment>
<dbReference type="EMBL" id="FTOC01000001">
    <property type="protein sequence ID" value="SIS36944.1"/>
    <property type="molecule type" value="Genomic_DNA"/>
</dbReference>
<dbReference type="RefSeq" id="WP_076556427.1">
    <property type="nucleotide sequence ID" value="NZ_FTOC01000001.1"/>
</dbReference>
<organism evidence="9 10">
    <name type="scientific">Salimicrobium flavidum</name>
    <dbReference type="NCBI Taxonomy" id="570947"/>
    <lineage>
        <taxon>Bacteria</taxon>
        <taxon>Bacillati</taxon>
        <taxon>Bacillota</taxon>
        <taxon>Bacilli</taxon>
        <taxon>Bacillales</taxon>
        <taxon>Bacillaceae</taxon>
        <taxon>Salimicrobium</taxon>
    </lineage>
</organism>
<comment type="similarity">
    <text evidence="5 6">Belongs to the XseA family.</text>
</comment>
<comment type="catalytic activity">
    <reaction evidence="5 6">
        <text>Exonucleolytic cleavage in either 5'- to 3'- or 3'- to 5'-direction to yield nucleoside 5'-phosphates.</text>
        <dbReference type="EC" id="3.1.11.6"/>
    </reaction>
</comment>
<dbReference type="InterPro" id="IPR003753">
    <property type="entry name" value="Exonuc_VII_L"/>
</dbReference>
<dbReference type="OrthoDB" id="9802795at2"/>
<dbReference type="GO" id="GO:0006308">
    <property type="term" value="P:DNA catabolic process"/>
    <property type="evidence" value="ECO:0007669"/>
    <property type="project" value="UniProtKB-UniRule"/>
</dbReference>
<keyword evidence="3 5" id="KW-0378">Hydrolase</keyword>
<keyword evidence="10" id="KW-1185">Reference proteome</keyword>
<reference evidence="10" key="1">
    <citation type="submission" date="2017-01" db="EMBL/GenBank/DDBJ databases">
        <authorList>
            <person name="Varghese N."/>
            <person name="Submissions S."/>
        </authorList>
    </citation>
    <scope>NUCLEOTIDE SEQUENCE [LARGE SCALE GENOMIC DNA]</scope>
    <source>
        <strain evidence="10">DSM 23127</strain>
    </source>
</reference>
<dbReference type="STRING" id="570947.SAMN05421687_101153"/>
<dbReference type="NCBIfam" id="TIGR00237">
    <property type="entry name" value="xseA"/>
    <property type="match status" value="1"/>
</dbReference>
<feature type="domain" description="Exonuclease VII large subunit C-terminal" evidence="7">
    <location>
        <begin position="124"/>
        <end position="437"/>
    </location>
</feature>
<dbReference type="CDD" id="cd04489">
    <property type="entry name" value="ExoVII_LU_OBF"/>
    <property type="match status" value="1"/>
</dbReference>
<evidence type="ECO:0000256" key="4">
    <source>
        <dbReference type="ARBA" id="ARBA00022839"/>
    </source>
</evidence>
<evidence type="ECO:0000256" key="2">
    <source>
        <dbReference type="ARBA" id="ARBA00022722"/>
    </source>
</evidence>
<dbReference type="Proteomes" id="UP000187608">
    <property type="component" value="Unassembled WGS sequence"/>
</dbReference>
<feature type="domain" description="OB-fold nucleic acid binding" evidence="8">
    <location>
        <begin position="6"/>
        <end position="100"/>
    </location>
</feature>
<dbReference type="GO" id="GO:0005737">
    <property type="term" value="C:cytoplasm"/>
    <property type="evidence" value="ECO:0007669"/>
    <property type="project" value="UniProtKB-SubCell"/>
</dbReference>
<evidence type="ECO:0000313" key="10">
    <source>
        <dbReference type="Proteomes" id="UP000187608"/>
    </source>
</evidence>
<comment type="subcellular location">
    <subcellularLocation>
        <location evidence="5 6">Cytoplasm</location>
    </subcellularLocation>
</comment>
<dbReference type="GO" id="GO:0008855">
    <property type="term" value="F:exodeoxyribonuclease VII activity"/>
    <property type="evidence" value="ECO:0007669"/>
    <property type="project" value="UniProtKB-UniRule"/>
</dbReference>
<dbReference type="EC" id="3.1.11.6" evidence="5"/>
<evidence type="ECO:0000259" key="8">
    <source>
        <dbReference type="Pfam" id="PF13742"/>
    </source>
</evidence>
<dbReference type="PANTHER" id="PTHR30008">
    <property type="entry name" value="EXODEOXYRIBONUCLEASE 7 LARGE SUBUNIT"/>
    <property type="match status" value="1"/>
</dbReference>
<keyword evidence="2 5" id="KW-0540">Nuclease</keyword>
<evidence type="ECO:0000256" key="5">
    <source>
        <dbReference type="HAMAP-Rule" id="MF_00378"/>
    </source>
</evidence>
<evidence type="ECO:0000256" key="3">
    <source>
        <dbReference type="ARBA" id="ARBA00022801"/>
    </source>
</evidence>
<dbReference type="InterPro" id="IPR020579">
    <property type="entry name" value="Exonuc_VII_lsu_C"/>
</dbReference>
<protein>
    <recommendedName>
        <fullName evidence="5">Exodeoxyribonuclease 7 large subunit</fullName>
        <ecNumber evidence="5">3.1.11.6</ecNumber>
    </recommendedName>
    <alternativeName>
        <fullName evidence="5">Exodeoxyribonuclease VII large subunit</fullName>
        <shortName evidence="5">Exonuclease VII large subunit</shortName>
    </alternativeName>
</protein>
<dbReference type="Pfam" id="PF13742">
    <property type="entry name" value="tRNA_anti_2"/>
    <property type="match status" value="1"/>
</dbReference>
<dbReference type="PANTHER" id="PTHR30008:SF0">
    <property type="entry name" value="EXODEOXYRIBONUCLEASE 7 LARGE SUBUNIT"/>
    <property type="match status" value="1"/>
</dbReference>
<evidence type="ECO:0000256" key="1">
    <source>
        <dbReference type="ARBA" id="ARBA00022490"/>
    </source>
</evidence>
<sequence>MEDRYLTVTALTRYIKQKISRDSHLKEVWLRGEISNFKHHSRGHMYFSMKDDSARIQTVMFAGNNRNLNFTPENGMNVLIRGEVNVYEPMGQYQLYAKEMVPDGVGDLHIAFEQLKEKLMKEGLFSPEYKQKLPSMPSHIGVITSPTGAAIRDILTTVERRFPMVKISVLPVTVQGKQAATSISRAIDYANRQLDCDVLIVGRGGGSIEDLWGFNEEDVARATFRSLIPIISAVGHETDTTIIDFVSDYRAPTPTGAAEIVVPDWRELNQRLMDQVRRLQQSMDLRVENAKHRLRTMEKSYAFKYPKQLIGQKEQDLDRVMDRFHASGNRLFKEKKEALDRLDNRLSQVRPDRRVEREQTEVNQLHRRLEKQMARVIDEKKNRWQSLVQQLSLVNPLEIMNRGYALPYNKNKELIKSVDDVDEGETIKLQINSGVIYSEVTGWEDDEHDR</sequence>
<comment type="function">
    <text evidence="5">Bidirectionally degrades single-stranded DNA into large acid-insoluble oligonucleotides, which are then degraded further into small acid-soluble oligonucleotides.</text>
</comment>
<proteinExistence type="inferred from homology"/>
<accession>A0A1N7IIL1</accession>
<dbReference type="AlphaFoldDB" id="A0A1N7IIL1"/>
<dbReference type="GO" id="GO:0003676">
    <property type="term" value="F:nucleic acid binding"/>
    <property type="evidence" value="ECO:0007669"/>
    <property type="project" value="InterPro"/>
</dbReference>
<name>A0A1N7IIL1_9BACI</name>
<keyword evidence="4 5" id="KW-0269">Exonuclease</keyword>
<keyword evidence="1 5" id="KW-0963">Cytoplasm</keyword>